<dbReference type="SUPFAM" id="SSF56399">
    <property type="entry name" value="ADP-ribosylation"/>
    <property type="match status" value="1"/>
</dbReference>
<dbReference type="InterPro" id="IPR051838">
    <property type="entry name" value="ARTD_PARP"/>
</dbReference>
<feature type="compositionally biased region" description="Basic and acidic residues" evidence="5">
    <location>
        <begin position="1"/>
        <end position="14"/>
    </location>
</feature>
<dbReference type="CDD" id="cd23802">
    <property type="entry name" value="UBCc_UBE2Q"/>
    <property type="match status" value="1"/>
</dbReference>
<evidence type="ECO:0000256" key="1">
    <source>
        <dbReference type="ARBA" id="ARBA00022676"/>
    </source>
</evidence>
<reference evidence="7 8" key="1">
    <citation type="journal article" date="2008" name="PLoS Genet.">
        <title>Genomic islands in the pathogenic filamentous fungus Aspergillus fumigatus.</title>
        <authorList>
            <person name="Fedorova N.D."/>
            <person name="Khaldi N."/>
            <person name="Joardar V.S."/>
            <person name="Maiti R."/>
            <person name="Amedeo P."/>
            <person name="Anderson M.J."/>
            <person name="Crabtree J."/>
            <person name="Silva J.C."/>
            <person name="Badger J.H."/>
            <person name="Albarraq A."/>
            <person name="Angiuoli S."/>
            <person name="Bussey H."/>
            <person name="Bowyer P."/>
            <person name="Cotty P.J."/>
            <person name="Dyer P.S."/>
            <person name="Egan A."/>
            <person name="Galens K."/>
            <person name="Fraser-Liggett C.M."/>
            <person name="Haas B.J."/>
            <person name="Inman J.M."/>
            <person name="Kent R."/>
            <person name="Lemieux S."/>
            <person name="Malavazi I."/>
            <person name="Orvis J."/>
            <person name="Roemer T."/>
            <person name="Ronning C.M."/>
            <person name="Sundaram J.P."/>
            <person name="Sutton G."/>
            <person name="Turner G."/>
            <person name="Venter J.C."/>
            <person name="White O.R."/>
            <person name="Whitty B.R."/>
            <person name="Youngman P."/>
            <person name="Wolfe K.H."/>
            <person name="Goldman G.H."/>
            <person name="Wortman J.R."/>
            <person name="Jiang B."/>
            <person name="Denning D.W."/>
            <person name="Nierman W.C."/>
        </authorList>
    </citation>
    <scope>NUCLEOTIDE SEQUENCE [LARGE SCALE GENOMIC DNA]</scope>
    <source>
        <strain evidence="8">ATCC 1007 / CBS 513.65 / DSM 816 / NCTC 3887 / NRRL 1</strain>
    </source>
</reference>
<evidence type="ECO:0000256" key="2">
    <source>
        <dbReference type="ARBA" id="ARBA00022679"/>
    </source>
</evidence>
<evidence type="ECO:0000256" key="5">
    <source>
        <dbReference type="SAM" id="MobiDB-lite"/>
    </source>
</evidence>
<dbReference type="GO" id="GO:0003950">
    <property type="term" value="F:NAD+ poly-ADP-ribosyltransferase activity"/>
    <property type="evidence" value="ECO:0007669"/>
    <property type="project" value="InterPro"/>
</dbReference>
<keyword evidence="1" id="KW-0328">Glycosyltransferase</keyword>
<protein>
    <submittedName>
        <fullName evidence="7">Ubiquitin conjugating enzyme, putative</fullName>
    </submittedName>
</protein>
<dbReference type="OrthoDB" id="109543at2759"/>
<dbReference type="InterPro" id="IPR012317">
    <property type="entry name" value="Poly(ADP-ribose)pol_cat_dom"/>
</dbReference>
<evidence type="ECO:0000313" key="8">
    <source>
        <dbReference type="Proteomes" id="UP000006701"/>
    </source>
</evidence>
<dbReference type="Proteomes" id="UP000006701">
    <property type="component" value="Unassembled WGS sequence"/>
</dbReference>
<evidence type="ECO:0000313" key="7">
    <source>
        <dbReference type="EMBL" id="EAW10816.1"/>
    </source>
</evidence>
<dbReference type="GO" id="GO:0016779">
    <property type="term" value="F:nucleotidyltransferase activity"/>
    <property type="evidence" value="ECO:0007669"/>
    <property type="project" value="UniProtKB-KW"/>
</dbReference>
<accession>A1CIW1</accession>
<dbReference type="PANTHER" id="PTHR21328">
    <property type="entry name" value="POLY ADP-RIBOSE POLYMERASE FAMILY, MEMBER PARP"/>
    <property type="match status" value="1"/>
</dbReference>
<name>A1CIW1_ASPCL</name>
<dbReference type="Gene3D" id="3.10.110.10">
    <property type="entry name" value="Ubiquitin Conjugating Enzyme"/>
    <property type="match status" value="1"/>
</dbReference>
<keyword evidence="4" id="KW-0520">NAD</keyword>
<keyword evidence="2" id="KW-0808">Transferase</keyword>
<evidence type="ECO:0000256" key="3">
    <source>
        <dbReference type="ARBA" id="ARBA00022695"/>
    </source>
</evidence>
<organism evidence="7 8">
    <name type="scientific">Aspergillus clavatus (strain ATCC 1007 / CBS 513.65 / DSM 816 / NCTC 3887 / NRRL 1 / QM 1276 / 107)</name>
    <dbReference type="NCBI Taxonomy" id="344612"/>
    <lineage>
        <taxon>Eukaryota</taxon>
        <taxon>Fungi</taxon>
        <taxon>Dikarya</taxon>
        <taxon>Ascomycota</taxon>
        <taxon>Pezizomycotina</taxon>
        <taxon>Eurotiomycetes</taxon>
        <taxon>Eurotiomycetidae</taxon>
        <taxon>Eurotiales</taxon>
        <taxon>Aspergillaceae</taxon>
        <taxon>Aspergillus</taxon>
        <taxon>Aspergillus subgen. Fumigati</taxon>
    </lineage>
</organism>
<dbReference type="InterPro" id="IPR016135">
    <property type="entry name" value="UBQ-conjugating_enzyme/RWD"/>
</dbReference>
<dbReference type="HOGENOM" id="CLU_003143_1_0_1"/>
<keyword evidence="8" id="KW-1185">Reference proteome</keyword>
<feature type="region of interest" description="Disordered" evidence="5">
    <location>
        <begin position="1"/>
        <end position="23"/>
    </location>
</feature>
<dbReference type="SUPFAM" id="SSF54495">
    <property type="entry name" value="UBC-like"/>
    <property type="match status" value="1"/>
</dbReference>
<sequence length="1132" mass="126959">MSPKDFQRDLKETKSSNQFPHLDNVKAGDHEGSIVFAFCDSSTRVKIDFQAIVSDSHDYPHDHAYFVFTTSEDVPSRVTTALEDAQSLFLGLPIQDFLTYVDEIVRNALWDPAEESDQTQHFSDADAEDGFDAISDDWEVGSEAEPGVTMVPTTNEATLRRVLRRDLRVAKDAGLKVSYHGPPTWFFIVSLSCRAARLGIPEEAMSAWDIRPSQYIVLLIRYSAGYLDLESVLSLEGRGNSLVQFRVGICSSYKPSHKFALQAFDLEPSTNEEEAGLGQRLKPIFIEKPLNSLLNDRFLRIVKARFDYGFSWTGAELYTHESQGKMFHAEESLPEEYFEPDSWGSGPASVLLLFDHMRDETASSQLSLPLVAMQFMLRHLVKCTEFCLVCHCKIADSKSYEAIKPYVCSNGLCLYQYMALGMATNLEYEIKTQPDVVDLLVSLTYARAGSGRLEDFPTGLGLRVPAVLNFSRLDELEALLRAEDTGQPRRCYSGTLRVKEMICTLDQTSSLKEGDWATIFANGTQQAEGLWHCRIARLTSDLRQLQFSLPIIQGQQRPASDYLPRPSHEVKFVVYDKNFDDLSDTEKRRAVQMLLGTLPSIEAMNIFLAKHPENKGLAAWKDAISPGALDMLRWVVASNRSFIKKDNDDNLEHRVSGMDSYIQFRLVQGAPDKEQRFINAVNAKAAKSNHPTLFAWHGSPIQNWHSILREGLHFKEVSHGRAYGDGVYLSNNFKISAGYAAEYNHLSWPQSRLGIQACISLNEVVNVPAEFKSRSPHYVVPQLDWIQPRYLFAKCRHLSAGCDAVVRPSFVYKQDSNYPVYGPCGELIEIPMSAFSSQRRRSLMALMDAKAGDTKSFPLAPAGHKQGLCDPPSTPPVANTALIEQEDDNISQATTFEDMQLLLSDTEDDLRDKMTEPSQPCKSCIESNFDPGTLDKYSFRLLTPPEYATTPATRILQQHLQATLKVQARENIHDLGWYIDPDLINTVYQWVVELHSFDPALPLAKDLKAANLKSVLIELRFPPRFPMAPPFVRIIRPRFLEFAAGGGGHVTAGGAMCMELLTNSGWLPTASIESVLLQVRMALTNTDPRPARLAGTHSRMDYGVGEAVEAYKRACIAHGWQIPEDIQQLSWG</sequence>
<dbReference type="VEuPathDB" id="FungiDB:ACLA_052890"/>
<evidence type="ECO:0000259" key="6">
    <source>
        <dbReference type="PROSITE" id="PS50127"/>
    </source>
</evidence>
<dbReference type="AlphaFoldDB" id="A1CIW1"/>
<feature type="domain" description="UBC core" evidence="6">
    <location>
        <begin position="951"/>
        <end position="1121"/>
    </location>
</feature>
<dbReference type="RefSeq" id="XP_001272242.1">
    <property type="nucleotide sequence ID" value="XM_001272241.1"/>
</dbReference>
<dbReference type="Gene3D" id="3.90.228.10">
    <property type="match status" value="1"/>
</dbReference>
<gene>
    <name evidence="7" type="ORF">ACLA_052890</name>
</gene>
<dbReference type="OMA" id="LVCHCKT"/>
<dbReference type="PROSITE" id="PS50127">
    <property type="entry name" value="UBC_2"/>
    <property type="match status" value="1"/>
</dbReference>
<dbReference type="KEGG" id="act:ACLA_052890"/>
<dbReference type="eggNOG" id="KOG0897">
    <property type="taxonomic scope" value="Eukaryota"/>
</dbReference>
<keyword evidence="3" id="KW-0548">Nucleotidyltransferase</keyword>
<dbReference type="EMBL" id="DS027054">
    <property type="protein sequence ID" value="EAW10816.1"/>
    <property type="molecule type" value="Genomic_DNA"/>
</dbReference>
<dbReference type="InterPro" id="IPR000608">
    <property type="entry name" value="UBC"/>
</dbReference>
<dbReference type="STRING" id="344612.A1CIW1"/>
<dbReference type="Pfam" id="PF00644">
    <property type="entry name" value="PARP"/>
    <property type="match status" value="1"/>
</dbReference>
<dbReference type="FunFam" id="3.10.110.10:FF:000107">
    <property type="entry name" value="Ubiquitin conjugating enzyme, putative"/>
    <property type="match status" value="1"/>
</dbReference>
<proteinExistence type="predicted"/>
<evidence type="ECO:0000256" key="4">
    <source>
        <dbReference type="ARBA" id="ARBA00023027"/>
    </source>
</evidence>
<dbReference type="GeneID" id="4703985"/>